<evidence type="ECO:0000313" key="1">
    <source>
        <dbReference type="EMBL" id="KAA1107463.1"/>
    </source>
</evidence>
<evidence type="ECO:0000313" key="4">
    <source>
        <dbReference type="Proteomes" id="UP000325313"/>
    </source>
</evidence>
<dbReference type="Proteomes" id="UP000324748">
    <property type="component" value="Unassembled WGS sequence"/>
</dbReference>
<sequence length="81" mass="8661">MTWLISMTLSLQSARGKFHEALSEIDASSCVGQSSGQHRPAPACGGPRCNKIGNIKLQISRGETCLACVVAYSSHFKAPLR</sequence>
<reference evidence="3 4" key="1">
    <citation type="submission" date="2019-05" db="EMBL/GenBank/DDBJ databases">
        <title>Emergence of the Ug99 lineage of the wheat stem rust pathogen through somatic hybridization.</title>
        <authorList>
            <person name="Li F."/>
            <person name="Upadhyaya N.M."/>
            <person name="Sperschneider J."/>
            <person name="Matny O."/>
            <person name="Nguyen-Phuc H."/>
            <person name="Mago R."/>
            <person name="Raley C."/>
            <person name="Miller M.E."/>
            <person name="Silverstein K.A.T."/>
            <person name="Henningsen E."/>
            <person name="Hirsch C.D."/>
            <person name="Visser B."/>
            <person name="Pretorius Z.A."/>
            <person name="Steffenson B.J."/>
            <person name="Schwessinger B."/>
            <person name="Dodds P.N."/>
            <person name="Figueroa M."/>
        </authorList>
    </citation>
    <scope>NUCLEOTIDE SEQUENCE [LARGE SCALE GENOMIC DNA]</scope>
    <source>
        <strain evidence="1">21-0</strain>
        <strain evidence="2 4">Ug99</strain>
    </source>
</reference>
<dbReference type="EMBL" id="VDEP01000203">
    <property type="protein sequence ID" value="KAA1124730.1"/>
    <property type="molecule type" value="Genomic_DNA"/>
</dbReference>
<evidence type="ECO:0000313" key="3">
    <source>
        <dbReference type="Proteomes" id="UP000324748"/>
    </source>
</evidence>
<name>A0A5B0Q360_PUCGR</name>
<keyword evidence="3" id="KW-1185">Reference proteome</keyword>
<organism evidence="1 3">
    <name type="scientific">Puccinia graminis f. sp. tritici</name>
    <dbReference type="NCBI Taxonomy" id="56615"/>
    <lineage>
        <taxon>Eukaryota</taxon>
        <taxon>Fungi</taxon>
        <taxon>Dikarya</taxon>
        <taxon>Basidiomycota</taxon>
        <taxon>Pucciniomycotina</taxon>
        <taxon>Pucciniomycetes</taxon>
        <taxon>Pucciniales</taxon>
        <taxon>Pucciniaceae</taxon>
        <taxon>Puccinia</taxon>
    </lineage>
</organism>
<gene>
    <name evidence="1" type="ORF">PGT21_014792</name>
    <name evidence="2" type="ORF">PGTUg99_032922</name>
</gene>
<dbReference type="Proteomes" id="UP000325313">
    <property type="component" value="Unassembled WGS sequence"/>
</dbReference>
<protein>
    <submittedName>
        <fullName evidence="1">Uncharacterized protein</fullName>
    </submittedName>
</protein>
<dbReference type="AlphaFoldDB" id="A0A5B0Q360"/>
<proteinExistence type="predicted"/>
<comment type="caution">
    <text evidence="1">The sequence shown here is derived from an EMBL/GenBank/DDBJ whole genome shotgun (WGS) entry which is preliminary data.</text>
</comment>
<evidence type="ECO:0000313" key="2">
    <source>
        <dbReference type="EMBL" id="KAA1124730.1"/>
    </source>
</evidence>
<dbReference type="EMBL" id="VSWC01000029">
    <property type="protein sequence ID" value="KAA1107463.1"/>
    <property type="molecule type" value="Genomic_DNA"/>
</dbReference>
<accession>A0A5B0Q360</accession>